<sequence>MSTLVVLGYPSESEAKSAYEKILDLGQDLIVSLQSVAVVARRSGGKYDVVTPGSKVGTGAVWGLFWGVLFGLLFFVPLVGAALGAGIGALTGLVVKHGVDRDFQDRVRDLLSTDDSAAVFMVVDGMTTDKFVQALRPFGGDVLQTSLSFKDEEELRHSLFHE</sequence>
<dbReference type="InterPro" id="IPR009200">
    <property type="entry name" value="DUF1269_membrane"/>
</dbReference>
<keyword evidence="1" id="KW-1133">Transmembrane helix</keyword>
<keyword evidence="1" id="KW-0472">Membrane</keyword>
<evidence type="ECO:0000256" key="1">
    <source>
        <dbReference type="SAM" id="Phobius"/>
    </source>
</evidence>
<dbReference type="RefSeq" id="WP_087195808.1">
    <property type="nucleotide sequence ID" value="NZ_PPEL01000002.1"/>
</dbReference>
<proteinExistence type="predicted"/>
<dbReference type="Proteomes" id="UP000789325">
    <property type="component" value="Unassembled WGS sequence"/>
</dbReference>
<accession>A0A2K2U8F1</accession>
<dbReference type="Pfam" id="PF06897">
    <property type="entry name" value="DUF1269"/>
    <property type="match status" value="1"/>
</dbReference>
<dbReference type="Proteomes" id="UP000236488">
    <property type="component" value="Unassembled WGS sequence"/>
</dbReference>
<name>A0A2K2U8F1_9ACTN</name>
<comment type="caution">
    <text evidence="3">The sequence shown here is derived from an EMBL/GenBank/DDBJ whole genome shotgun (WGS) entry which is preliminary data.</text>
</comment>
<gene>
    <name evidence="3" type="ORF">C2L80_00850</name>
    <name evidence="2" type="ORF">K8V16_02100</name>
</gene>
<protein>
    <submittedName>
        <fullName evidence="3">DUF1269 domain-containing protein</fullName>
    </submittedName>
</protein>
<feature type="transmembrane region" description="Helical" evidence="1">
    <location>
        <begin position="64"/>
        <end position="95"/>
    </location>
</feature>
<evidence type="ECO:0000313" key="4">
    <source>
        <dbReference type="Proteomes" id="UP000236488"/>
    </source>
</evidence>
<reference evidence="2" key="2">
    <citation type="journal article" date="2021" name="PeerJ">
        <title>Extensive microbial diversity within the chicken gut microbiome revealed by metagenomics and culture.</title>
        <authorList>
            <person name="Gilroy R."/>
            <person name="Ravi A."/>
            <person name="Getino M."/>
            <person name="Pursley I."/>
            <person name="Horton D.L."/>
            <person name="Alikhan N.F."/>
            <person name="Baker D."/>
            <person name="Gharbi K."/>
            <person name="Hall N."/>
            <person name="Watson M."/>
            <person name="Adriaenssens E.M."/>
            <person name="Foster-Nyarko E."/>
            <person name="Jarju S."/>
            <person name="Secka A."/>
            <person name="Antonio M."/>
            <person name="Oren A."/>
            <person name="Chaudhuri R.R."/>
            <person name="La Ragione R."/>
            <person name="Hildebrand F."/>
            <person name="Pallen M.J."/>
        </authorList>
    </citation>
    <scope>NUCLEOTIDE SEQUENCE</scope>
    <source>
        <strain evidence="2">USAMLcec12-2067</strain>
    </source>
</reference>
<keyword evidence="1" id="KW-0812">Transmembrane</keyword>
<reference evidence="3 4" key="1">
    <citation type="journal article" date="2018" name="Int. J. Syst. Evol. Microbiol.">
        <title>Rubneribacter badeniensis gen. nov., sp. nov. and Enteroscipio rubneri gen. nov., sp. nov., new members of the Eggerthellaceae isolated from human faeces.</title>
        <authorList>
            <person name="Danylec N."/>
            <person name="Gobl A."/>
            <person name="Stoll D.A."/>
            <person name="Hetzer B."/>
            <person name="Kulling S.E."/>
            <person name="Huch M."/>
        </authorList>
    </citation>
    <scope>NUCLEOTIDE SEQUENCE [LARGE SCALE GENOMIC DNA]</scope>
    <source>
        <strain evidence="3 4">ResAG-85</strain>
    </source>
</reference>
<dbReference type="EMBL" id="PPEL01000002">
    <property type="protein sequence ID" value="PNV66478.1"/>
    <property type="molecule type" value="Genomic_DNA"/>
</dbReference>
<dbReference type="AlphaFoldDB" id="A0A2K2U8F1"/>
<reference evidence="2" key="3">
    <citation type="submission" date="2021-09" db="EMBL/GenBank/DDBJ databases">
        <authorList>
            <person name="Gilroy R."/>
        </authorList>
    </citation>
    <scope>NUCLEOTIDE SEQUENCE</scope>
    <source>
        <strain evidence="2">USAMLcec12-2067</strain>
    </source>
</reference>
<keyword evidence="4" id="KW-1185">Reference proteome</keyword>
<dbReference type="EMBL" id="DYZL01000037">
    <property type="protein sequence ID" value="HJH42568.1"/>
    <property type="molecule type" value="Genomic_DNA"/>
</dbReference>
<organism evidence="3 4">
    <name type="scientific">Rubneribacter badeniensis</name>
    <dbReference type="NCBI Taxonomy" id="2070688"/>
    <lineage>
        <taxon>Bacteria</taxon>
        <taxon>Bacillati</taxon>
        <taxon>Actinomycetota</taxon>
        <taxon>Coriobacteriia</taxon>
        <taxon>Eggerthellales</taxon>
        <taxon>Eggerthellaceae</taxon>
        <taxon>Rubneribacter</taxon>
    </lineage>
</organism>
<evidence type="ECO:0000313" key="3">
    <source>
        <dbReference type="EMBL" id="PNV66478.1"/>
    </source>
</evidence>
<evidence type="ECO:0000313" key="2">
    <source>
        <dbReference type="EMBL" id="HJH42568.1"/>
    </source>
</evidence>